<dbReference type="Proteomes" id="UP000248961">
    <property type="component" value="Unassembled WGS sequence"/>
</dbReference>
<dbReference type="OrthoDB" id="428854at2759"/>
<feature type="region of interest" description="Disordered" evidence="1">
    <location>
        <begin position="1"/>
        <end position="457"/>
    </location>
</feature>
<accession>A0A395HG95</accession>
<keyword evidence="3" id="KW-1185">Reference proteome</keyword>
<dbReference type="AlphaFoldDB" id="A0A395HG95"/>
<dbReference type="STRING" id="1450537.A0A395HG95"/>
<sequence>MSGSNPFRPRQPANTIISPQPKTAPIAYNPESLFSVPDTSPRSSPSFPSFSTASHPPELDDSASSDNQSVTDPFHQRPSASDQEDDDEEEEKRQDTEGSTVHSLDSYPPVSVKSSSSRPTAAVPQTLSTEDYRTRRQPVAASQENAPFAGRTGSSLSLASIGGVRTPDGSTADAIRPSLRPAGRTEPETPPLSDTRPRPLASRSGNRDRMPPPPPPKSHHGRLINPSPGATSSTSQTTPSQPSKRFTFHGTPSEPSYSPRPAQPATDYFSGVMETSESTQSPPVDALRRSQSQYKRPPTPPLSRRHSQMRRSKTTSAKVNPVRVSIPPEADSATAAPPVAIPPSSPSMWSLHPARTRDSRLGNIPSEEATSSSSSSNRLSLQLDSSSTPWTPGDAGRTASPSPSLKRASLQNPPPPPPRRSRNSSNHSPDSARLSLRPNKPPVAAGKDDYVPHPSNANDILADLTRLQKEVDDLRGHYESRKASQ</sequence>
<dbReference type="EMBL" id="KZ824356">
    <property type="protein sequence ID" value="RAL06770.1"/>
    <property type="molecule type" value="Genomic_DNA"/>
</dbReference>
<evidence type="ECO:0000256" key="1">
    <source>
        <dbReference type="SAM" id="MobiDB-lite"/>
    </source>
</evidence>
<feature type="compositionally biased region" description="Low complexity" evidence="1">
    <location>
        <begin position="37"/>
        <end position="56"/>
    </location>
</feature>
<protein>
    <submittedName>
        <fullName evidence="2">Uncharacterized protein</fullName>
    </submittedName>
</protein>
<dbReference type="RefSeq" id="XP_025545924.1">
    <property type="nucleotide sequence ID" value="XM_025698766.1"/>
</dbReference>
<reference evidence="2 3" key="1">
    <citation type="submission" date="2018-02" db="EMBL/GenBank/DDBJ databases">
        <title>The genomes of Aspergillus section Nigri reveals drivers in fungal speciation.</title>
        <authorList>
            <consortium name="DOE Joint Genome Institute"/>
            <person name="Vesth T.C."/>
            <person name="Nybo J."/>
            <person name="Theobald S."/>
            <person name="Brandl J."/>
            <person name="Frisvad J.C."/>
            <person name="Nielsen K.F."/>
            <person name="Lyhne E.K."/>
            <person name="Kogle M.E."/>
            <person name="Kuo A."/>
            <person name="Riley R."/>
            <person name="Clum A."/>
            <person name="Nolan M."/>
            <person name="Lipzen A."/>
            <person name="Salamov A."/>
            <person name="Henrissat B."/>
            <person name="Wiebenga A."/>
            <person name="De vries R.P."/>
            <person name="Grigoriev I.V."/>
            <person name="Mortensen U.H."/>
            <person name="Andersen M.R."/>
            <person name="Baker S.E."/>
        </authorList>
    </citation>
    <scope>NUCLEOTIDE SEQUENCE [LARGE SCALE GENOMIC DNA]</scope>
    <source>
        <strain evidence="2 3">CBS 101889</strain>
    </source>
</reference>
<proteinExistence type="predicted"/>
<feature type="compositionally biased region" description="Polar residues" evidence="1">
    <location>
        <begin position="273"/>
        <end position="282"/>
    </location>
</feature>
<evidence type="ECO:0000313" key="3">
    <source>
        <dbReference type="Proteomes" id="UP000248961"/>
    </source>
</evidence>
<feature type="compositionally biased region" description="Polar residues" evidence="1">
    <location>
        <begin position="62"/>
        <end position="71"/>
    </location>
</feature>
<feature type="compositionally biased region" description="Polar residues" evidence="1">
    <location>
        <begin position="12"/>
        <end position="21"/>
    </location>
</feature>
<evidence type="ECO:0000313" key="2">
    <source>
        <dbReference type="EMBL" id="RAL06770.1"/>
    </source>
</evidence>
<feature type="compositionally biased region" description="Basic residues" evidence="1">
    <location>
        <begin position="303"/>
        <end position="313"/>
    </location>
</feature>
<dbReference type="VEuPathDB" id="FungiDB:BO97DRAFT_447334"/>
<organism evidence="2 3">
    <name type="scientific">Aspergillus homomorphus (strain CBS 101889)</name>
    <dbReference type="NCBI Taxonomy" id="1450537"/>
    <lineage>
        <taxon>Eukaryota</taxon>
        <taxon>Fungi</taxon>
        <taxon>Dikarya</taxon>
        <taxon>Ascomycota</taxon>
        <taxon>Pezizomycotina</taxon>
        <taxon>Eurotiomycetes</taxon>
        <taxon>Eurotiomycetidae</taxon>
        <taxon>Eurotiales</taxon>
        <taxon>Aspergillaceae</taxon>
        <taxon>Aspergillus</taxon>
        <taxon>Aspergillus subgen. Circumdati</taxon>
    </lineage>
</organism>
<feature type="compositionally biased region" description="Low complexity" evidence="1">
    <location>
        <begin position="226"/>
        <end position="243"/>
    </location>
</feature>
<gene>
    <name evidence="2" type="ORF">BO97DRAFT_447334</name>
</gene>
<feature type="compositionally biased region" description="Low complexity" evidence="1">
    <location>
        <begin position="371"/>
        <end position="387"/>
    </location>
</feature>
<dbReference type="GeneID" id="37203055"/>
<name>A0A395HG95_ASPHC</name>
<feature type="compositionally biased region" description="Low complexity" evidence="1">
    <location>
        <begin position="106"/>
        <end position="117"/>
    </location>
</feature>